<dbReference type="EMBL" id="VSSQ01104346">
    <property type="protein sequence ID" value="MPN44882.1"/>
    <property type="molecule type" value="Genomic_DNA"/>
</dbReference>
<comment type="caution">
    <text evidence="1">The sequence shown here is derived from an EMBL/GenBank/DDBJ whole genome shotgun (WGS) entry which is preliminary data.</text>
</comment>
<dbReference type="AlphaFoldDB" id="A0A645I2A9"/>
<organism evidence="1">
    <name type="scientific">bioreactor metagenome</name>
    <dbReference type="NCBI Taxonomy" id="1076179"/>
    <lineage>
        <taxon>unclassified sequences</taxon>
        <taxon>metagenomes</taxon>
        <taxon>ecological metagenomes</taxon>
    </lineage>
</organism>
<accession>A0A645I2A9</accession>
<name>A0A645I2A9_9ZZZZ</name>
<reference evidence="1" key="1">
    <citation type="submission" date="2019-08" db="EMBL/GenBank/DDBJ databases">
        <authorList>
            <person name="Kucharzyk K."/>
            <person name="Murdoch R.W."/>
            <person name="Higgins S."/>
            <person name="Loffler F."/>
        </authorList>
    </citation>
    <scope>NUCLEOTIDE SEQUENCE</scope>
</reference>
<sequence>MRDEVVIFCMMHCVAFPSFVFSITNVRSSTNTAATPRTSTCWCCMRKVPREKLLRSIKAGKASASGPHRAWAMVLRISAAPNALIMGTMRFAPRTGRYTVRSIVIPIKPVAKPARIIQATKGSPRDVNDNAMKVPNTYRSPCAKFTWYKRLYTMLYPTAIIAYMLPKERPLMS</sequence>
<evidence type="ECO:0000313" key="1">
    <source>
        <dbReference type="EMBL" id="MPN44882.1"/>
    </source>
</evidence>
<proteinExistence type="predicted"/>
<gene>
    <name evidence="1" type="ORF">SDC9_192449</name>
</gene>
<protein>
    <submittedName>
        <fullName evidence="1">Uncharacterized protein</fullName>
    </submittedName>
</protein>